<sequence length="293" mass="31414">MTTNFVDKALNGLLSIKSLTLALPLAAAGGLALAVMTGEPAATAQTKDAGAAEAKAGAQSEAAKVFSSEQRAGIEAIVKEYLLAHPELFLEIQSALETKLEAMQAEQFTAAIADNAEALFRRANAPAIGDPKADVTVVEFFDYNCGFCKRGFPQLAKLIENDKNVRVVFKELPILSEGSLEASRVALAAKAQGKYWEMHRALMAAKGTMNGEHALKIAEKHGLDVAKLKEDMKSPEVTKEIENVRDLAQKMGINGTPHYLVADKSIAGAPENLYEQLVELVKETRDNGGCKVC</sequence>
<keyword evidence="2" id="KW-0560">Oxidoreductase</keyword>
<evidence type="ECO:0000256" key="2">
    <source>
        <dbReference type="ARBA" id="ARBA00023002"/>
    </source>
</evidence>
<dbReference type="GO" id="GO:0016853">
    <property type="term" value="F:isomerase activity"/>
    <property type="evidence" value="ECO:0007669"/>
    <property type="project" value="UniProtKB-KW"/>
</dbReference>
<keyword evidence="1 5" id="KW-0732">Signal</keyword>
<accession>A0A1H0MA09</accession>
<dbReference type="InterPro" id="IPR041205">
    <property type="entry name" value="ScsC_N"/>
</dbReference>
<dbReference type="Gene3D" id="3.40.30.10">
    <property type="entry name" value="Glutaredoxin"/>
    <property type="match status" value="1"/>
</dbReference>
<organism evidence="7 8">
    <name type="scientific">Filomicrobium insigne</name>
    <dbReference type="NCBI Taxonomy" id="418854"/>
    <lineage>
        <taxon>Bacteria</taxon>
        <taxon>Pseudomonadati</taxon>
        <taxon>Pseudomonadota</taxon>
        <taxon>Alphaproteobacteria</taxon>
        <taxon>Hyphomicrobiales</taxon>
        <taxon>Hyphomicrobiaceae</taxon>
        <taxon>Filomicrobium</taxon>
    </lineage>
</organism>
<dbReference type="InterPro" id="IPR036249">
    <property type="entry name" value="Thioredoxin-like_sf"/>
</dbReference>
<dbReference type="PANTHER" id="PTHR13887:SF14">
    <property type="entry name" value="DISULFIDE BOND FORMATION PROTEIN D"/>
    <property type="match status" value="1"/>
</dbReference>
<dbReference type="InterPro" id="IPR001853">
    <property type="entry name" value="DSBA-like_thioredoxin_dom"/>
</dbReference>
<evidence type="ECO:0000256" key="1">
    <source>
        <dbReference type="ARBA" id="ARBA00022729"/>
    </source>
</evidence>
<comment type="caution">
    <text evidence="7">The sequence shown here is derived from an EMBL/GenBank/DDBJ whole genome shotgun (WGS) entry which is preliminary data.</text>
</comment>
<name>A0A1H0MA09_9HYPH</name>
<feature type="domain" description="Thioredoxin" evidence="6">
    <location>
        <begin position="99"/>
        <end position="286"/>
    </location>
</feature>
<dbReference type="SUPFAM" id="SSF52833">
    <property type="entry name" value="Thioredoxin-like"/>
    <property type="match status" value="1"/>
</dbReference>
<reference evidence="7 8" key="1">
    <citation type="submission" date="2016-10" db="EMBL/GenBank/DDBJ databases">
        <authorList>
            <person name="Varghese N."/>
            <person name="Submissions S."/>
        </authorList>
    </citation>
    <scope>NUCLEOTIDE SEQUENCE [LARGE SCALE GENOMIC DNA]</scope>
    <source>
        <strain evidence="7 8">CGMCC 1.6497</strain>
    </source>
</reference>
<keyword evidence="3" id="KW-1015">Disulfide bond</keyword>
<keyword evidence="4" id="KW-0676">Redox-active center</keyword>
<evidence type="ECO:0000313" key="8">
    <source>
        <dbReference type="Proteomes" id="UP000198795"/>
    </source>
</evidence>
<evidence type="ECO:0000256" key="5">
    <source>
        <dbReference type="SAM" id="SignalP"/>
    </source>
</evidence>
<evidence type="ECO:0000256" key="4">
    <source>
        <dbReference type="ARBA" id="ARBA00023284"/>
    </source>
</evidence>
<dbReference type="Pfam" id="PF18312">
    <property type="entry name" value="ScsC_N"/>
    <property type="match status" value="1"/>
</dbReference>
<evidence type="ECO:0000256" key="3">
    <source>
        <dbReference type="ARBA" id="ARBA00023157"/>
    </source>
</evidence>
<dbReference type="EMBL" id="FNJC01000002">
    <property type="protein sequence ID" value="SDO77263.1"/>
    <property type="molecule type" value="Genomic_DNA"/>
</dbReference>
<proteinExistence type="predicted"/>
<keyword evidence="8" id="KW-1185">Reference proteome</keyword>
<dbReference type="RefSeq" id="WP_170832433.1">
    <property type="nucleotide sequence ID" value="NZ_FNJC01000002.1"/>
</dbReference>
<dbReference type="Pfam" id="PF01323">
    <property type="entry name" value="DSBA"/>
    <property type="match status" value="1"/>
</dbReference>
<evidence type="ECO:0000259" key="6">
    <source>
        <dbReference type="PROSITE" id="PS51352"/>
    </source>
</evidence>
<dbReference type="CDD" id="cd03023">
    <property type="entry name" value="DsbA_Com1_like"/>
    <property type="match status" value="1"/>
</dbReference>
<dbReference type="PROSITE" id="PS51352">
    <property type="entry name" value="THIOREDOXIN_2"/>
    <property type="match status" value="1"/>
</dbReference>
<dbReference type="Proteomes" id="UP000198795">
    <property type="component" value="Unassembled WGS sequence"/>
</dbReference>
<feature type="signal peptide" evidence="5">
    <location>
        <begin position="1"/>
        <end position="34"/>
    </location>
</feature>
<keyword evidence="7" id="KW-0413">Isomerase</keyword>
<protein>
    <submittedName>
        <fullName evidence="7">Protein-disulfide isomerase</fullName>
    </submittedName>
</protein>
<feature type="chain" id="PRO_5046449921" evidence="5">
    <location>
        <begin position="35"/>
        <end position="293"/>
    </location>
</feature>
<dbReference type="InterPro" id="IPR013766">
    <property type="entry name" value="Thioredoxin_domain"/>
</dbReference>
<gene>
    <name evidence="7" type="ORF">SAMN04488061_1616</name>
</gene>
<evidence type="ECO:0000313" key="7">
    <source>
        <dbReference type="EMBL" id="SDO77263.1"/>
    </source>
</evidence>
<dbReference type="PANTHER" id="PTHR13887">
    <property type="entry name" value="GLUTATHIONE S-TRANSFERASE KAPPA"/>
    <property type="match status" value="1"/>
</dbReference>